<proteinExistence type="inferred from homology"/>
<dbReference type="GO" id="GO:0030170">
    <property type="term" value="F:pyridoxal phosphate binding"/>
    <property type="evidence" value="ECO:0007669"/>
    <property type="project" value="InterPro"/>
</dbReference>
<keyword evidence="9" id="KW-1185">Reference proteome</keyword>
<gene>
    <name evidence="8" type="ORF">KKC1_10170</name>
</gene>
<dbReference type="EMBL" id="BDGJ01000035">
    <property type="protein sequence ID" value="GAW91856.1"/>
    <property type="molecule type" value="Genomic_DNA"/>
</dbReference>
<feature type="domain" description="Aminotransferase class I/classII large" evidence="7">
    <location>
        <begin position="33"/>
        <end position="381"/>
    </location>
</feature>
<dbReference type="EC" id="2.6.1.-" evidence="6"/>
<evidence type="ECO:0000256" key="4">
    <source>
        <dbReference type="ARBA" id="ARBA00022679"/>
    </source>
</evidence>
<dbReference type="InterPro" id="IPR015422">
    <property type="entry name" value="PyrdxlP-dep_Trfase_small"/>
</dbReference>
<dbReference type="PANTHER" id="PTHR46383:SF3">
    <property type="entry name" value="ASPARTATE AMINOTRANSFERASE-RELATED"/>
    <property type="match status" value="1"/>
</dbReference>
<keyword evidence="5" id="KW-0663">Pyridoxal phosphate</keyword>
<dbReference type="AlphaFoldDB" id="A0A1Z5HQQ1"/>
<dbReference type="Gene3D" id="3.40.640.10">
    <property type="entry name" value="Type I PLP-dependent aspartate aminotransferase-like (Major domain)"/>
    <property type="match status" value="1"/>
</dbReference>
<evidence type="ECO:0000256" key="5">
    <source>
        <dbReference type="ARBA" id="ARBA00022898"/>
    </source>
</evidence>
<evidence type="ECO:0000256" key="6">
    <source>
        <dbReference type="RuleBase" id="RU000481"/>
    </source>
</evidence>
<dbReference type="InterPro" id="IPR015424">
    <property type="entry name" value="PyrdxlP-dep_Trfase"/>
</dbReference>
<comment type="cofactor">
    <cofactor evidence="1 6">
        <name>pyridoxal 5'-phosphate</name>
        <dbReference type="ChEBI" id="CHEBI:597326"/>
    </cofactor>
</comment>
<evidence type="ECO:0000313" key="9">
    <source>
        <dbReference type="Proteomes" id="UP000197032"/>
    </source>
</evidence>
<dbReference type="FunFam" id="3.40.640.10:FF:000033">
    <property type="entry name" value="Aspartate aminotransferase"/>
    <property type="match status" value="1"/>
</dbReference>
<reference evidence="9" key="1">
    <citation type="journal article" date="2017" name="Appl. Environ. Microbiol.">
        <title>Genomic analysis of Calderihabitans maritimus KKC1, a thermophilic hydrogenogenic carboxydotrophic bacterium isolated from marine sediment.</title>
        <authorList>
            <person name="Omae K."/>
            <person name="Yoneda Y."/>
            <person name="Fukuyama Y."/>
            <person name="Yoshida T."/>
            <person name="Sako Y."/>
        </authorList>
    </citation>
    <scope>NUCLEOTIDE SEQUENCE [LARGE SCALE GENOMIC DNA]</scope>
    <source>
        <strain evidence="9">KKC1</strain>
    </source>
</reference>
<dbReference type="Gene3D" id="3.90.1150.10">
    <property type="entry name" value="Aspartate Aminotransferase, domain 1"/>
    <property type="match status" value="1"/>
</dbReference>
<comment type="caution">
    <text evidence="8">The sequence shown here is derived from an EMBL/GenBank/DDBJ whole genome shotgun (WGS) entry which is preliminary data.</text>
</comment>
<dbReference type="InterPro" id="IPR004838">
    <property type="entry name" value="NHTrfase_class1_PyrdxlP-BS"/>
</dbReference>
<dbReference type="InterPro" id="IPR004839">
    <property type="entry name" value="Aminotransferase_I/II_large"/>
</dbReference>
<dbReference type="Pfam" id="PF00155">
    <property type="entry name" value="Aminotran_1_2"/>
    <property type="match status" value="1"/>
</dbReference>
<evidence type="ECO:0000259" key="7">
    <source>
        <dbReference type="Pfam" id="PF00155"/>
    </source>
</evidence>
<keyword evidence="4 6" id="KW-0808">Transferase</keyword>
<name>A0A1Z5HQQ1_9FIRM</name>
<dbReference type="SUPFAM" id="SSF53383">
    <property type="entry name" value="PLP-dependent transferases"/>
    <property type="match status" value="1"/>
</dbReference>
<evidence type="ECO:0000256" key="3">
    <source>
        <dbReference type="ARBA" id="ARBA00022576"/>
    </source>
</evidence>
<evidence type="ECO:0000313" key="8">
    <source>
        <dbReference type="EMBL" id="GAW91856.1"/>
    </source>
</evidence>
<protein>
    <recommendedName>
        <fullName evidence="6">Aminotransferase</fullName>
        <ecNumber evidence="6">2.6.1.-</ecNumber>
    </recommendedName>
</protein>
<organism evidence="8 9">
    <name type="scientific">Calderihabitans maritimus</name>
    <dbReference type="NCBI Taxonomy" id="1246530"/>
    <lineage>
        <taxon>Bacteria</taxon>
        <taxon>Bacillati</taxon>
        <taxon>Bacillota</taxon>
        <taxon>Clostridia</taxon>
        <taxon>Neomoorellales</taxon>
        <taxon>Calderihabitantaceae</taxon>
        <taxon>Calderihabitans</taxon>
    </lineage>
</organism>
<dbReference type="PROSITE" id="PS00105">
    <property type="entry name" value="AA_TRANSFER_CLASS_1"/>
    <property type="match status" value="1"/>
</dbReference>
<dbReference type="GO" id="GO:0006520">
    <property type="term" value="P:amino acid metabolic process"/>
    <property type="evidence" value="ECO:0007669"/>
    <property type="project" value="InterPro"/>
</dbReference>
<dbReference type="CDD" id="cd00609">
    <property type="entry name" value="AAT_like"/>
    <property type="match status" value="1"/>
</dbReference>
<accession>A0A1Z5HQQ1</accession>
<dbReference type="InterPro" id="IPR050596">
    <property type="entry name" value="AspAT/PAT-like"/>
</dbReference>
<evidence type="ECO:0000256" key="1">
    <source>
        <dbReference type="ARBA" id="ARBA00001933"/>
    </source>
</evidence>
<dbReference type="GO" id="GO:0008483">
    <property type="term" value="F:transaminase activity"/>
    <property type="evidence" value="ECO:0007669"/>
    <property type="project" value="UniProtKB-KW"/>
</dbReference>
<keyword evidence="3 6" id="KW-0032">Aminotransferase</keyword>
<evidence type="ECO:0000256" key="2">
    <source>
        <dbReference type="ARBA" id="ARBA00007441"/>
    </source>
</evidence>
<dbReference type="PANTHER" id="PTHR46383">
    <property type="entry name" value="ASPARTATE AMINOTRANSFERASE"/>
    <property type="match status" value="1"/>
</dbReference>
<dbReference type="Proteomes" id="UP000197032">
    <property type="component" value="Unassembled WGS sequence"/>
</dbReference>
<comment type="similarity">
    <text evidence="2 6">Belongs to the class-I pyridoxal-phosphate-dependent aminotransferase family.</text>
</comment>
<dbReference type="InterPro" id="IPR015421">
    <property type="entry name" value="PyrdxlP-dep_Trfase_major"/>
</dbReference>
<sequence length="392" mass="43895">MSINAAEFISPVLKEIPPSGIRKFFDLVMGTEGVISLGVGEPDFVTPWSIREACFDALKRGYTMYTSNRGLVELRQEISSYLARRYGVVYSPEDQVLVTIGASEAVDLALRAVLSPGDEVLIPEPCYVSYKPCAVLAGGKPVMVRTLAEDQFKLRPEQLEEKITPKTKVLIISYPNNPTGATMNREELLKIAQVVERHNLLVISDEIYSELTYNGAHTCFASLPGMQERTLLINGFSKAFAMTGWRIGYVAGNRELIGAMVKIHQYTILCAPVTGQMAALEALRNGFEEVKKMVEQYDQRRRLVVSRLREMGLDCFEPKGAFYVFPSIRSTGLSSEEFCERLLREEQVAVVPGNAFGESGEGHIRISYAASIQEISEALDRMERFLRRFHRV</sequence>